<name>A0A0G4H9I6_9ALVE</name>
<evidence type="ECO:0000256" key="1">
    <source>
        <dbReference type="RuleBase" id="RU341113"/>
    </source>
</evidence>
<keyword evidence="1" id="KW-0378">Hydrolase</keyword>
<dbReference type="SUPFAM" id="SSF51556">
    <property type="entry name" value="Metallo-dependent hydrolases"/>
    <property type="match status" value="1"/>
</dbReference>
<dbReference type="EMBL" id="CDMZ01002046">
    <property type="protein sequence ID" value="CEM40479.1"/>
    <property type="molecule type" value="Genomic_DNA"/>
</dbReference>
<gene>
    <name evidence="2" type="ORF">Cvel_25334</name>
</gene>
<dbReference type="GO" id="GO:0070573">
    <property type="term" value="F:metallodipeptidase activity"/>
    <property type="evidence" value="ECO:0007669"/>
    <property type="project" value="InterPro"/>
</dbReference>
<keyword evidence="1" id="KW-0482">Metalloprotease</keyword>
<protein>
    <recommendedName>
        <fullName evidence="1">Dipeptidase</fullName>
        <ecNumber evidence="1">3.4.13.19</ecNumber>
    </recommendedName>
</protein>
<keyword evidence="1" id="KW-0224">Dipeptidase</keyword>
<comment type="cofactor">
    <cofactor evidence="1">
        <name>Zn(2+)</name>
        <dbReference type="ChEBI" id="CHEBI:29105"/>
    </cofactor>
</comment>
<reference evidence="2" key="1">
    <citation type="submission" date="2014-11" db="EMBL/GenBank/DDBJ databases">
        <authorList>
            <person name="Otto D Thomas"/>
            <person name="Naeem Raeece"/>
        </authorList>
    </citation>
    <scope>NUCLEOTIDE SEQUENCE</scope>
</reference>
<dbReference type="AlphaFoldDB" id="A0A0G4H9I6"/>
<accession>A0A0G4H9I6</accession>
<comment type="catalytic activity">
    <reaction evidence="1">
        <text>an L-aminoacyl-L-amino acid + H2O = 2 an L-alpha-amino acid</text>
        <dbReference type="Rhea" id="RHEA:48940"/>
        <dbReference type="ChEBI" id="CHEBI:15377"/>
        <dbReference type="ChEBI" id="CHEBI:59869"/>
        <dbReference type="ChEBI" id="CHEBI:77460"/>
        <dbReference type="EC" id="3.4.13.19"/>
    </reaction>
</comment>
<keyword evidence="1" id="KW-0862">Zinc</keyword>
<evidence type="ECO:0000313" key="2">
    <source>
        <dbReference type="EMBL" id="CEM40479.1"/>
    </source>
</evidence>
<keyword evidence="1" id="KW-0479">Metal-binding</keyword>
<dbReference type="PANTHER" id="PTHR10443">
    <property type="entry name" value="MICROSOMAL DIPEPTIDASE"/>
    <property type="match status" value="1"/>
</dbReference>
<dbReference type="VEuPathDB" id="CryptoDB:Cvel_25334"/>
<dbReference type="PANTHER" id="PTHR10443:SF12">
    <property type="entry name" value="DIPEPTIDASE"/>
    <property type="match status" value="1"/>
</dbReference>
<dbReference type="Pfam" id="PF01244">
    <property type="entry name" value="Peptidase_M19"/>
    <property type="match status" value="1"/>
</dbReference>
<proteinExistence type="inferred from homology"/>
<dbReference type="GO" id="GO:0006508">
    <property type="term" value="P:proteolysis"/>
    <property type="evidence" value="ECO:0007669"/>
    <property type="project" value="UniProtKB-KW"/>
</dbReference>
<sequence>MRVMRARLRGAAVSGAFDISPAPSSLFRRHRLQAERRFSSFRAPGGYYKYQSAPASSFDFGLSAAQEEEAREIHKGLLVFDAVAEVSLYEGFLANMRALPGGQPACGSLSIGNRGLSLNRGDRSPSHLQKCDWWSKETLCEDIVLLTRWARENSSQVTICRDAKSIRRAHGEGKVGLMLDVQNTEFAGKDLGLLDFFFELGLRRVQLTYNFCNLAGTGCMEEEEGFLSRHGKRLIHRMNELGMLVDAGHCSSKTVLQAVEASSKPIVCSHAGMKSRCPSNPRTQSDDAIRAVAQSGGVFGVVSTPGALTGSDRCTVQDFVDTLDAAVNVAGIDHVCFGSDFCLAMSAQEIFTAPEWGPAAAASVGVDADAVWPWSDGHLGFENNSGYVNLTRGLYAKGYKREDIEKVIGGNYLRVLEAVVG</sequence>
<dbReference type="PROSITE" id="PS51365">
    <property type="entry name" value="RENAL_DIPEPTIDASE_2"/>
    <property type="match status" value="1"/>
</dbReference>
<dbReference type="GO" id="GO:0046872">
    <property type="term" value="F:metal ion binding"/>
    <property type="evidence" value="ECO:0007669"/>
    <property type="project" value="UniProtKB-UniRule"/>
</dbReference>
<dbReference type="EC" id="3.4.13.19" evidence="1"/>
<dbReference type="Gene3D" id="3.20.20.140">
    <property type="entry name" value="Metal-dependent hydrolases"/>
    <property type="match status" value="1"/>
</dbReference>
<comment type="similarity">
    <text evidence="1">Belongs to the metallo-dependent hydrolases superfamily. Peptidase M19 family.</text>
</comment>
<dbReference type="InterPro" id="IPR032466">
    <property type="entry name" value="Metal_Hydrolase"/>
</dbReference>
<keyword evidence="1" id="KW-0645">Protease</keyword>
<dbReference type="InterPro" id="IPR008257">
    <property type="entry name" value="Pept_M19"/>
</dbReference>
<organism evidence="2">
    <name type="scientific">Chromera velia CCMP2878</name>
    <dbReference type="NCBI Taxonomy" id="1169474"/>
    <lineage>
        <taxon>Eukaryota</taxon>
        <taxon>Sar</taxon>
        <taxon>Alveolata</taxon>
        <taxon>Colpodellida</taxon>
        <taxon>Chromeraceae</taxon>
        <taxon>Chromera</taxon>
    </lineage>
</organism>